<name>A0A828QY39_CAMUP</name>
<reference evidence="1 2" key="1">
    <citation type="submission" date="2010-12" db="EMBL/GenBank/DDBJ databases">
        <authorList>
            <person name="Muzny D."/>
            <person name="Qin X."/>
            <person name="Buhay C."/>
            <person name="Dugan-Rocha S."/>
            <person name="Ding Y."/>
            <person name="Chen G."/>
            <person name="Hawes A."/>
            <person name="Holder M."/>
            <person name="Jhangiani S."/>
            <person name="Johnson A."/>
            <person name="Khan Z."/>
            <person name="Li Z."/>
            <person name="Liu W."/>
            <person name="Liu X."/>
            <person name="Perez L."/>
            <person name="Shen H."/>
            <person name="Wang Q."/>
            <person name="Watt J."/>
            <person name="Xi L."/>
            <person name="Xin Y."/>
            <person name="Zhou J."/>
            <person name="Deng J."/>
            <person name="Jiang H."/>
            <person name="Liu Y."/>
            <person name="Qu J."/>
            <person name="Song X.-Z."/>
            <person name="Zhang L."/>
            <person name="Villasana D."/>
            <person name="Johnson A."/>
            <person name="Liu J."/>
            <person name="Liyanage D."/>
            <person name="Lorensuhewa L."/>
            <person name="Robinson T."/>
            <person name="Song A."/>
            <person name="Song B.-B."/>
            <person name="Dinh H."/>
            <person name="Thornton R."/>
            <person name="Coyle M."/>
            <person name="Francisco L."/>
            <person name="Jackson L."/>
            <person name="Javaid M."/>
            <person name="Korchina V."/>
            <person name="Kovar C."/>
            <person name="Mata R."/>
            <person name="Mathew T."/>
            <person name="Ngo R."/>
            <person name="Nguyen L."/>
            <person name="Nguyen N."/>
            <person name="Okwuonu G."/>
            <person name="Ongeri F."/>
            <person name="Pham C."/>
            <person name="Simmons D."/>
            <person name="Wilczek-Boney K."/>
            <person name="Hale W."/>
            <person name="Jakkamsetti A."/>
            <person name="Pham P."/>
            <person name="Ruth R."/>
            <person name="San Lucas F."/>
            <person name="Warren J."/>
            <person name="Zhang J."/>
            <person name="Zhao Z."/>
            <person name="Zhou C."/>
            <person name="Zhu D."/>
            <person name="Lee S."/>
            <person name="Bess C."/>
            <person name="Blankenburg K."/>
            <person name="Forbes L."/>
            <person name="Fu Q."/>
            <person name="Gubbala S."/>
            <person name="Hirani K."/>
            <person name="Jayaseelan J.C."/>
            <person name="Lara F."/>
            <person name="Munidasa M."/>
            <person name="Palculict T."/>
            <person name="Patil S."/>
            <person name="Pu L.-L."/>
            <person name="Saada N."/>
            <person name="Tang L."/>
            <person name="Weissenberger G."/>
            <person name="Zhu Y."/>
            <person name="Hemphill L."/>
            <person name="Shang Y."/>
            <person name="Youmans B."/>
            <person name="Ayvaz T."/>
            <person name="Ross M."/>
            <person name="Santibanez J."/>
            <person name="Aqrawi P."/>
            <person name="Gross S."/>
            <person name="Joshi V."/>
            <person name="Fowler G."/>
            <person name="Nazareth L."/>
            <person name="Reid J."/>
            <person name="Worley K."/>
            <person name="Petrosino J."/>
            <person name="Highlander S."/>
            <person name="Gibbs R."/>
        </authorList>
    </citation>
    <scope>NUCLEOTIDE SEQUENCE [LARGE SCALE GENOMIC DNA]</scope>
    <source>
        <strain evidence="1 2">JV21</strain>
    </source>
</reference>
<accession>A0A828QY39</accession>
<gene>
    <name evidence="1" type="ORF">HMPREF9400_1346</name>
</gene>
<proteinExistence type="predicted"/>
<organism evidence="1 2">
    <name type="scientific">Campylobacter upsaliensis JV21</name>
    <dbReference type="NCBI Taxonomy" id="888826"/>
    <lineage>
        <taxon>Bacteria</taxon>
        <taxon>Pseudomonadati</taxon>
        <taxon>Campylobacterota</taxon>
        <taxon>Epsilonproteobacteria</taxon>
        <taxon>Campylobacterales</taxon>
        <taxon>Campylobacteraceae</taxon>
        <taxon>Campylobacter</taxon>
    </lineage>
</organism>
<evidence type="ECO:0000313" key="2">
    <source>
        <dbReference type="Proteomes" id="UP000005813"/>
    </source>
</evidence>
<comment type="caution">
    <text evidence="1">The sequence shown here is derived from an EMBL/GenBank/DDBJ whole genome shotgun (WGS) entry which is preliminary data.</text>
</comment>
<dbReference type="EMBL" id="AEPU01000027">
    <property type="protein sequence ID" value="EFU71425.1"/>
    <property type="molecule type" value="Genomic_DNA"/>
</dbReference>
<dbReference type="Proteomes" id="UP000005813">
    <property type="component" value="Unassembled WGS sequence"/>
</dbReference>
<protein>
    <submittedName>
        <fullName evidence="1">Uncharacterized protein</fullName>
    </submittedName>
</protein>
<dbReference type="AlphaFoldDB" id="A0A828QY39"/>
<sequence length="52" mass="5834">MKNYKSIGIYGAGGNSNTFLNSVDDCNLMKIVKAFDKNEKNGGNFYKIQILR</sequence>
<evidence type="ECO:0000313" key="1">
    <source>
        <dbReference type="EMBL" id="EFU71425.1"/>
    </source>
</evidence>